<dbReference type="GO" id="GO:0003690">
    <property type="term" value="F:double-stranded DNA binding"/>
    <property type="evidence" value="ECO:0007669"/>
    <property type="project" value="TreeGrafter"/>
</dbReference>
<dbReference type="Pfam" id="PF09397">
    <property type="entry name" value="FtsK_gamma"/>
    <property type="match status" value="1"/>
</dbReference>
<dbReference type="InterPro" id="IPR007476">
    <property type="entry name" value="RdgC"/>
</dbReference>
<dbReference type="AlphaFoldDB" id="A0A7V7NR88"/>
<feature type="domain" description="FtsK gamma" evidence="6">
    <location>
        <begin position="346"/>
        <end position="412"/>
    </location>
</feature>
<proteinExistence type="inferred from homology"/>
<evidence type="ECO:0000256" key="5">
    <source>
        <dbReference type="ARBA" id="ARBA00023172"/>
    </source>
</evidence>
<keyword evidence="4" id="KW-0963">Cytoplasm</keyword>
<evidence type="ECO:0000259" key="6">
    <source>
        <dbReference type="SMART" id="SM00843"/>
    </source>
</evidence>
<dbReference type="Pfam" id="PF04381">
    <property type="entry name" value="RdgC"/>
    <property type="match status" value="1"/>
</dbReference>
<dbReference type="GO" id="GO:0006310">
    <property type="term" value="P:DNA recombination"/>
    <property type="evidence" value="ECO:0007669"/>
    <property type="project" value="UniProtKB-KW"/>
</dbReference>
<reference evidence="7 8" key="1">
    <citation type="submission" date="2019-09" db="EMBL/GenBank/DDBJ databases">
        <title>Draft genome sequences of 48 bacterial type strains from the CCUG.</title>
        <authorList>
            <person name="Tunovic T."/>
            <person name="Pineiro-Iglesias B."/>
            <person name="Unosson C."/>
            <person name="Inganas E."/>
            <person name="Ohlen M."/>
            <person name="Cardew S."/>
            <person name="Jensie-Markopoulos S."/>
            <person name="Salva-Serra F."/>
            <person name="Jaen-Luchoro D."/>
            <person name="Karlsson R."/>
            <person name="Svensson-Stadler L."/>
            <person name="Chun J."/>
            <person name="Moore E."/>
        </authorList>
    </citation>
    <scope>NUCLEOTIDE SEQUENCE [LARGE SCALE GENOMIC DNA]</scope>
    <source>
        <strain evidence="7 8">CCUG 48643</strain>
    </source>
</reference>
<evidence type="ECO:0000256" key="2">
    <source>
        <dbReference type="ARBA" id="ARBA00008657"/>
    </source>
</evidence>
<accession>A0A7V7NR88</accession>
<comment type="subcellular location">
    <subcellularLocation>
        <location evidence="1">Cytoplasm</location>
        <location evidence="1">Nucleoid</location>
    </subcellularLocation>
</comment>
<comment type="similarity">
    <text evidence="2">Belongs to the RdgC family.</text>
</comment>
<dbReference type="InterPro" id="IPR036390">
    <property type="entry name" value="WH_DNA-bd_sf"/>
</dbReference>
<comment type="caution">
    <text evidence="7">The sequence shown here is derived from an EMBL/GenBank/DDBJ whole genome shotgun (WGS) entry which is preliminary data.</text>
</comment>
<dbReference type="SMART" id="SM00843">
    <property type="entry name" value="Ftsk_gamma"/>
    <property type="match status" value="1"/>
</dbReference>
<dbReference type="GeneID" id="95656934"/>
<dbReference type="Gene3D" id="1.10.10.10">
    <property type="entry name" value="Winged helix-like DNA-binding domain superfamily/Winged helix DNA-binding domain"/>
    <property type="match status" value="1"/>
</dbReference>
<keyword evidence="5" id="KW-0233">DNA recombination</keyword>
<gene>
    <name evidence="7" type="ORF">F7Q91_19125</name>
</gene>
<dbReference type="EMBL" id="VZPX01000047">
    <property type="protein sequence ID" value="KAB0476553.1"/>
    <property type="molecule type" value="Genomic_DNA"/>
</dbReference>
<organism evidence="7 8">
    <name type="scientific">Vibrio chagasii</name>
    <dbReference type="NCBI Taxonomy" id="170679"/>
    <lineage>
        <taxon>Bacteria</taxon>
        <taxon>Pseudomonadati</taxon>
        <taxon>Pseudomonadota</taxon>
        <taxon>Gammaproteobacteria</taxon>
        <taxon>Vibrionales</taxon>
        <taxon>Vibrionaceae</taxon>
        <taxon>Vibrio</taxon>
    </lineage>
</organism>
<dbReference type="Proteomes" id="UP000423756">
    <property type="component" value="Unassembled WGS sequence"/>
</dbReference>
<dbReference type="RefSeq" id="WP_150897853.1">
    <property type="nucleotide sequence ID" value="NZ_AP025468.1"/>
</dbReference>
<dbReference type="InterPro" id="IPR036388">
    <property type="entry name" value="WH-like_DNA-bd_sf"/>
</dbReference>
<evidence type="ECO:0000256" key="3">
    <source>
        <dbReference type="ARBA" id="ARBA00022296"/>
    </source>
</evidence>
<evidence type="ECO:0000256" key="4">
    <source>
        <dbReference type="ARBA" id="ARBA00022490"/>
    </source>
</evidence>
<sequence>MLFETYKNALVYNLIEMPEQLVRLDQLQEDLSKRRHTPIISSASSSRGFTHPLFAQDNEDLFVRMDQFIHLAYISEEKDIDVATINARVDEAVAKAEADGREVNQELKTSLSEQFERELMPYFKVSRKVIRAYIDMKRKVLVVNASNTNTAEDFTRYLRTALGSFKVTLMRVAYKPCRSLSHAIKEQKQPENLCFYEDGKLVAKNKPGKDVEKQNATIEGFDAEDENVRSMLDGLDVVYADLFTRLTIKDGSETLLGFGLNSKSDTERKRHPDVILTKLNLGMSKRYFNDEVNAAVFENCTYIGVIIDRLVQAFGGCEETDYLNGEFEVQSADLEKIETIKAEQAEKELDEPLFEDIKAYVLESRRASVSGVQRQFKIGYNRAARAVEMLESHGVVSAPGHDGVRTVLKTEEAA</sequence>
<dbReference type="GO" id="GO:0000018">
    <property type="term" value="P:regulation of DNA recombination"/>
    <property type="evidence" value="ECO:0007669"/>
    <property type="project" value="TreeGrafter"/>
</dbReference>
<dbReference type="PANTHER" id="PTHR38103:SF1">
    <property type="entry name" value="RECOMBINATION-ASSOCIATED PROTEIN RDGC"/>
    <property type="match status" value="1"/>
</dbReference>
<name>A0A7V7NR88_9VIBR</name>
<dbReference type="SUPFAM" id="SSF46785">
    <property type="entry name" value="Winged helix' DNA-binding domain"/>
    <property type="match status" value="1"/>
</dbReference>
<dbReference type="PANTHER" id="PTHR38103">
    <property type="entry name" value="RECOMBINATION-ASSOCIATED PROTEIN RDGC"/>
    <property type="match status" value="1"/>
</dbReference>
<dbReference type="GO" id="GO:0043590">
    <property type="term" value="C:bacterial nucleoid"/>
    <property type="evidence" value="ECO:0007669"/>
    <property type="project" value="TreeGrafter"/>
</dbReference>
<evidence type="ECO:0000256" key="1">
    <source>
        <dbReference type="ARBA" id="ARBA00004453"/>
    </source>
</evidence>
<evidence type="ECO:0000313" key="7">
    <source>
        <dbReference type="EMBL" id="KAB0476553.1"/>
    </source>
</evidence>
<dbReference type="InterPro" id="IPR018541">
    <property type="entry name" value="Ftsk_gamma"/>
</dbReference>
<protein>
    <recommendedName>
        <fullName evidence="3">Recombination-associated protein RdgC</fullName>
    </recommendedName>
</protein>
<evidence type="ECO:0000313" key="8">
    <source>
        <dbReference type="Proteomes" id="UP000423756"/>
    </source>
</evidence>